<name>A0A0H3J9S7_CLOPA</name>
<dbReference type="Pfam" id="PF08378">
    <property type="entry name" value="NERD"/>
    <property type="match status" value="1"/>
</dbReference>
<keyword evidence="1" id="KW-1133">Transmembrane helix</keyword>
<dbReference type="PROSITE" id="PS50965">
    <property type="entry name" value="NERD"/>
    <property type="match status" value="1"/>
</dbReference>
<dbReference type="EMBL" id="CP009268">
    <property type="protein sequence ID" value="AJA52926.1"/>
    <property type="molecule type" value="Genomic_DNA"/>
</dbReference>
<reference evidence="4" key="2">
    <citation type="submission" date="2015-10" db="EMBL/GenBank/DDBJ databases">
        <title>Improved Draft Genome Sequence of Clostridium pasteurianum Strain ATCC 6013 (DSM 525) Using a Hybrid Next-Generation Sequencing Approach.</title>
        <authorList>
            <person name="Pyne M.E."/>
            <person name="Utturkar S.M."/>
            <person name="Brown S.D."/>
            <person name="Moo-Young M."/>
            <person name="Chung D.A."/>
            <person name="Chou P.C."/>
        </authorList>
    </citation>
    <scope>NUCLEOTIDE SEQUENCE</scope>
    <source>
        <strain evidence="4">ATCC 6013</strain>
    </source>
</reference>
<dbReference type="KEGG" id="cpae:CPAST_c28720"/>
<sequence>MAIIKSKETSLNIKWIKNLIFQIVAFLTCIASVYAYVYYKNIYISLIIFVVAFIGIIHFHNRSKIYKYGIQGEKAVSKLLCNLSNKYIVYNDIIIGGKEKGAQIDHLVLSTYGIFCIETKNMTGTIIGGEEDSEWIQIKIGKGGTKYEKRFYNPCRQSRGHVNAIKNFFRHSDFKVMPIYSIVVFNNNKYINLKVQGGSTTVLKSENLIQFIESKREVLITSDKLKGIGKFIDKGRW</sequence>
<keyword evidence="1" id="KW-0472">Membrane</keyword>
<feature type="transmembrane region" description="Helical" evidence="1">
    <location>
        <begin position="15"/>
        <end position="36"/>
    </location>
</feature>
<evidence type="ECO:0000259" key="2">
    <source>
        <dbReference type="PROSITE" id="PS50965"/>
    </source>
</evidence>
<keyword evidence="6" id="KW-1185">Reference proteome</keyword>
<protein>
    <submittedName>
        <fullName evidence="4">NERD domain protein</fullName>
    </submittedName>
    <submittedName>
        <fullName evidence="3">NERD domain-containing protein</fullName>
    </submittedName>
</protein>
<evidence type="ECO:0000313" key="4">
    <source>
        <dbReference type="EMBL" id="KRU11066.1"/>
    </source>
</evidence>
<organism evidence="3 6">
    <name type="scientific">Clostridium pasteurianum DSM 525 = ATCC 6013</name>
    <dbReference type="NCBI Taxonomy" id="1262449"/>
    <lineage>
        <taxon>Bacteria</taxon>
        <taxon>Bacillati</taxon>
        <taxon>Bacillota</taxon>
        <taxon>Clostridia</taxon>
        <taxon>Eubacteriales</taxon>
        <taxon>Clostridiaceae</taxon>
        <taxon>Clostridium</taxon>
    </lineage>
</organism>
<dbReference type="AlphaFoldDB" id="A0A0H3J9S7"/>
<accession>A0A0H3J9S7</accession>
<proteinExistence type="predicted"/>
<dbReference type="InterPro" id="IPR011528">
    <property type="entry name" value="NERD"/>
</dbReference>
<dbReference type="Proteomes" id="UP000030905">
    <property type="component" value="Chromosome"/>
</dbReference>
<evidence type="ECO:0000313" key="3">
    <source>
        <dbReference type="EMBL" id="AJA52926.1"/>
    </source>
</evidence>
<feature type="domain" description="NERD" evidence="2">
    <location>
        <begin position="68"/>
        <end position="188"/>
    </location>
</feature>
<dbReference type="eggNOG" id="COG0551">
    <property type="taxonomic scope" value="Bacteria"/>
</dbReference>
<gene>
    <name evidence="3" type="ORF">CLPA_c28720</name>
    <name evidence="4" type="ORF">CP6013_00313</name>
</gene>
<keyword evidence="1" id="KW-0812">Transmembrane</keyword>
<evidence type="ECO:0000313" key="6">
    <source>
        <dbReference type="Proteomes" id="UP000030905"/>
    </source>
</evidence>
<dbReference type="GeneID" id="93074994"/>
<reference evidence="4 5" key="3">
    <citation type="journal article" name="Genome Announc.">
        <title>Improved Draft Genome Sequence of Clostridium pasteurianum Strain ATCC 6013 (DSM 525) Using a Hybrid Next-Generation Sequencing Approach.</title>
        <authorList>
            <person name="Pyne M.E."/>
            <person name="Utturkar S."/>
            <person name="Brown S.D."/>
            <person name="Moo-Young M."/>
            <person name="Chung D.A."/>
            <person name="Chou C.P."/>
        </authorList>
    </citation>
    <scope>NUCLEOTIDE SEQUENCE [LARGE SCALE GENOMIC DNA]</scope>
    <source>
        <strain evidence="4 5">ATCC 6013</strain>
    </source>
</reference>
<dbReference type="Proteomes" id="UP000028042">
    <property type="component" value="Unassembled WGS sequence"/>
</dbReference>
<reference evidence="3 6" key="1">
    <citation type="journal article" date="2015" name="Genome Announc.">
        <title>Complete Genome Sequence of the Nitrogen-Fixing and Solvent-Producing Clostridium pasteurianum DSM 525.</title>
        <authorList>
            <person name="Poehlein A."/>
            <person name="Grosse-Honebrink A."/>
            <person name="Zhang Y."/>
            <person name="Minton N.P."/>
            <person name="Daniel R."/>
        </authorList>
    </citation>
    <scope>NUCLEOTIDE SEQUENCE [LARGE SCALE GENOMIC DNA]</scope>
    <source>
        <strain evidence="3">DSM 525</strain>
        <strain evidence="6">DSM 525 / ATCC 6013</strain>
    </source>
</reference>
<evidence type="ECO:0000256" key="1">
    <source>
        <dbReference type="SAM" id="Phobius"/>
    </source>
</evidence>
<dbReference type="EMBL" id="JPGY02000001">
    <property type="protein sequence ID" value="KRU11066.1"/>
    <property type="molecule type" value="Genomic_DNA"/>
</dbReference>
<dbReference type="RefSeq" id="WP_003443120.1">
    <property type="nucleotide sequence ID" value="NZ_ANZB01000003.1"/>
</dbReference>
<evidence type="ECO:0000313" key="5">
    <source>
        <dbReference type="Proteomes" id="UP000028042"/>
    </source>
</evidence>
<dbReference type="PATRIC" id="fig|1262449.3.peg.1318"/>
<dbReference type="KEGG" id="cpat:CLPA_c28720"/>
<feature type="transmembrane region" description="Helical" evidence="1">
    <location>
        <begin position="42"/>
        <end position="59"/>
    </location>
</feature>